<comment type="caution">
    <text evidence="1">The sequence shown here is derived from an EMBL/GenBank/DDBJ whole genome shotgun (WGS) entry which is preliminary data.</text>
</comment>
<sequence length="133" mass="14442">MEAPIPICQSTPCPKFNADFRRKLSSPKQKRRRVCDASPVIDEAKAESCAIPPIASGVATSSAKNTPKSERRNSIEILTTINSEGKNECTIHTNPALTEVHRLLESLGLSQYKASFSGYAISVNASPHRGSFQ</sequence>
<reference evidence="1 2" key="1">
    <citation type="submission" date="2019-10" db="EMBL/GenBank/DDBJ databases">
        <title>Assembly and Annotation for the nematode Trichostrongylus colubriformis.</title>
        <authorList>
            <person name="Martin J."/>
        </authorList>
    </citation>
    <scope>NUCLEOTIDE SEQUENCE [LARGE SCALE GENOMIC DNA]</scope>
    <source>
        <strain evidence="1">G859</strain>
        <tissue evidence="1">Whole worm</tissue>
    </source>
</reference>
<gene>
    <name evidence="1" type="ORF">GCK32_018786</name>
</gene>
<dbReference type="EMBL" id="WIXE01000694">
    <property type="protein sequence ID" value="KAK5986343.1"/>
    <property type="molecule type" value="Genomic_DNA"/>
</dbReference>
<accession>A0AAN8IWH0</accession>
<protein>
    <submittedName>
        <fullName evidence="1">Uncharacterized protein</fullName>
    </submittedName>
</protein>
<evidence type="ECO:0000313" key="1">
    <source>
        <dbReference type="EMBL" id="KAK5986343.1"/>
    </source>
</evidence>
<evidence type="ECO:0000313" key="2">
    <source>
        <dbReference type="Proteomes" id="UP001331761"/>
    </source>
</evidence>
<dbReference type="AlphaFoldDB" id="A0AAN8IWH0"/>
<name>A0AAN8IWH0_TRICO</name>
<dbReference type="Proteomes" id="UP001331761">
    <property type="component" value="Unassembled WGS sequence"/>
</dbReference>
<proteinExistence type="predicted"/>
<organism evidence="1 2">
    <name type="scientific">Trichostrongylus colubriformis</name>
    <name type="common">Black scour worm</name>
    <dbReference type="NCBI Taxonomy" id="6319"/>
    <lineage>
        <taxon>Eukaryota</taxon>
        <taxon>Metazoa</taxon>
        <taxon>Ecdysozoa</taxon>
        <taxon>Nematoda</taxon>
        <taxon>Chromadorea</taxon>
        <taxon>Rhabditida</taxon>
        <taxon>Rhabditina</taxon>
        <taxon>Rhabditomorpha</taxon>
        <taxon>Strongyloidea</taxon>
        <taxon>Trichostrongylidae</taxon>
        <taxon>Trichostrongylus</taxon>
    </lineage>
</organism>
<keyword evidence="2" id="KW-1185">Reference proteome</keyword>